<evidence type="ECO:0008006" key="9">
    <source>
        <dbReference type="Google" id="ProtNLM"/>
    </source>
</evidence>
<comment type="subcellular location">
    <subcellularLocation>
        <location evidence="1">Nucleus</location>
    </subcellularLocation>
</comment>
<dbReference type="InterPro" id="IPR004855">
    <property type="entry name" value="TFIIA_asu/bsu"/>
</dbReference>
<dbReference type="Proteomes" id="UP001152759">
    <property type="component" value="Chromosome 4"/>
</dbReference>
<evidence type="ECO:0000256" key="5">
    <source>
        <dbReference type="ARBA" id="ARBA00023242"/>
    </source>
</evidence>
<dbReference type="Gene3D" id="2.30.18.10">
    <property type="entry name" value="Transcription factor IIA (TFIIA), beta-barrel domain"/>
    <property type="match status" value="1"/>
</dbReference>
<evidence type="ECO:0000256" key="2">
    <source>
        <dbReference type="ARBA" id="ARBA00010059"/>
    </source>
</evidence>
<sequence>MLQLHSSINSNRQKQVFQSELKLYTSVIEDVISGVRDAFVDDGIDEQVLQELKQIWETKLVSSKAVELNPDPEPQPPPQTSTIKTEVTRNVAPQPKPGNHVVVDQSQQQQPLSQPGSMSQTQFLGGTMQQAGVVQQTSQQPVQPQQQQQSASQVDLTNKLIPLQITVPTQGGSRILTIEVPASALQDNMLAQILTGPVISTTISLPPHLASSVLQQHVNAVLQGQAASGIVQLSQNALAQAGLTNGSDSGTATRSNFQQVDGANDTSDDDEDGDDDVDDDDDDDLEDKDDEEGDEEGGAEEEPLNSGDDVSEEDPNELFDTDNVVVCQYDKISRSRNKWKFQFKDGIMNLSGKDYVFQRANGDAEW</sequence>
<dbReference type="PANTHER" id="PTHR12694:SF8">
    <property type="entry name" value="TRANSCRIPTION INITIATION FACTOR IIA SUBUNIT 1"/>
    <property type="match status" value="1"/>
</dbReference>
<feature type="compositionally biased region" description="Low complexity" evidence="6">
    <location>
        <begin position="129"/>
        <end position="153"/>
    </location>
</feature>
<dbReference type="FunFam" id="2.30.18.10:FF:000002">
    <property type="entry name" value="Transcription initiation factor IIA subunit 1"/>
    <property type="match status" value="1"/>
</dbReference>
<dbReference type="SUPFAM" id="SSF48371">
    <property type="entry name" value="ARM repeat"/>
    <property type="match status" value="1"/>
</dbReference>
<accession>A0A9P0AED5</accession>
<reference evidence="7" key="1">
    <citation type="submission" date="2021-12" db="EMBL/GenBank/DDBJ databases">
        <authorList>
            <person name="King R."/>
        </authorList>
    </citation>
    <scope>NUCLEOTIDE SEQUENCE</scope>
</reference>
<dbReference type="SUPFAM" id="SSF47396">
    <property type="entry name" value="Transcription factor IIA (TFIIA), alpha-helical domain"/>
    <property type="match status" value="1"/>
</dbReference>
<keyword evidence="3" id="KW-0805">Transcription regulation</keyword>
<evidence type="ECO:0000313" key="8">
    <source>
        <dbReference type="Proteomes" id="UP001152759"/>
    </source>
</evidence>
<evidence type="ECO:0000256" key="6">
    <source>
        <dbReference type="SAM" id="MobiDB-lite"/>
    </source>
</evidence>
<dbReference type="GO" id="GO:0006367">
    <property type="term" value="P:transcription initiation at RNA polymerase II promoter"/>
    <property type="evidence" value="ECO:0007669"/>
    <property type="project" value="InterPro"/>
</dbReference>
<gene>
    <name evidence="7" type="ORF">BEMITA_LOCUS7846</name>
</gene>
<dbReference type="InterPro" id="IPR016024">
    <property type="entry name" value="ARM-type_fold"/>
</dbReference>
<proteinExistence type="inferred from homology"/>
<dbReference type="SMART" id="SM01371">
    <property type="entry name" value="TFIIA"/>
    <property type="match status" value="1"/>
</dbReference>
<organism evidence="7 8">
    <name type="scientific">Bemisia tabaci</name>
    <name type="common">Sweetpotato whitefly</name>
    <name type="synonym">Aleurodes tabaci</name>
    <dbReference type="NCBI Taxonomy" id="7038"/>
    <lineage>
        <taxon>Eukaryota</taxon>
        <taxon>Metazoa</taxon>
        <taxon>Ecdysozoa</taxon>
        <taxon>Arthropoda</taxon>
        <taxon>Hexapoda</taxon>
        <taxon>Insecta</taxon>
        <taxon>Pterygota</taxon>
        <taxon>Neoptera</taxon>
        <taxon>Paraneoptera</taxon>
        <taxon>Hemiptera</taxon>
        <taxon>Sternorrhyncha</taxon>
        <taxon>Aleyrodoidea</taxon>
        <taxon>Aleyrodidae</taxon>
        <taxon>Aleyrodinae</taxon>
        <taxon>Bemisia</taxon>
    </lineage>
</organism>
<dbReference type="SUPFAM" id="SSF50784">
    <property type="entry name" value="Transcription factor IIA (TFIIA), beta-barrel domain"/>
    <property type="match status" value="1"/>
</dbReference>
<comment type="similarity">
    <text evidence="2">Belongs to the TFIIA subunit 1 family.</text>
</comment>
<evidence type="ECO:0000256" key="1">
    <source>
        <dbReference type="ARBA" id="ARBA00004123"/>
    </source>
</evidence>
<feature type="region of interest" description="Disordered" evidence="6">
    <location>
        <begin position="245"/>
        <end position="322"/>
    </location>
</feature>
<dbReference type="EMBL" id="OU963865">
    <property type="protein sequence ID" value="CAH0388971.1"/>
    <property type="molecule type" value="Genomic_DNA"/>
</dbReference>
<evidence type="ECO:0000256" key="3">
    <source>
        <dbReference type="ARBA" id="ARBA00023015"/>
    </source>
</evidence>
<dbReference type="PANTHER" id="PTHR12694">
    <property type="entry name" value="TRANSCRIPTION INITIATION FACTOR IIA SUBUNIT 1"/>
    <property type="match status" value="1"/>
</dbReference>
<dbReference type="FunFam" id="1.10.287.100:FF:000001">
    <property type="entry name" value="Transcription initiation factor IIA subunit"/>
    <property type="match status" value="1"/>
</dbReference>
<dbReference type="GO" id="GO:0005672">
    <property type="term" value="C:transcription factor TFIIA complex"/>
    <property type="evidence" value="ECO:0007669"/>
    <property type="project" value="InterPro"/>
</dbReference>
<keyword evidence="8" id="KW-1185">Reference proteome</keyword>
<keyword evidence="5" id="KW-0539">Nucleus</keyword>
<name>A0A9P0AED5_BEMTA</name>
<evidence type="ECO:0000313" key="7">
    <source>
        <dbReference type="EMBL" id="CAH0388971.1"/>
    </source>
</evidence>
<protein>
    <recommendedName>
        <fullName evidence="9">Transcription initiation factor IIA subunit 1</fullName>
    </recommendedName>
</protein>
<feature type="compositionally biased region" description="Polar residues" evidence="6">
    <location>
        <begin position="245"/>
        <end position="265"/>
    </location>
</feature>
<dbReference type="AlphaFoldDB" id="A0A9P0AED5"/>
<dbReference type="Gene3D" id="1.10.287.100">
    <property type="match status" value="1"/>
</dbReference>
<dbReference type="CDD" id="cd07976">
    <property type="entry name" value="TFIIA_alpha_beta_like"/>
    <property type="match status" value="2"/>
</dbReference>
<dbReference type="Pfam" id="PF03153">
    <property type="entry name" value="TFIIA"/>
    <property type="match status" value="1"/>
</dbReference>
<keyword evidence="4" id="KW-0804">Transcription</keyword>
<evidence type="ECO:0000256" key="4">
    <source>
        <dbReference type="ARBA" id="ARBA00023163"/>
    </source>
</evidence>
<dbReference type="InterPro" id="IPR009088">
    <property type="entry name" value="TFIIA_b-brl"/>
</dbReference>
<feature type="region of interest" description="Disordered" evidence="6">
    <location>
        <begin position="90"/>
        <end position="153"/>
    </location>
</feature>
<feature type="compositionally biased region" description="Acidic residues" evidence="6">
    <location>
        <begin position="266"/>
        <end position="320"/>
    </location>
</feature>
<feature type="compositionally biased region" description="Low complexity" evidence="6">
    <location>
        <begin position="105"/>
        <end position="120"/>
    </location>
</feature>